<feature type="compositionally biased region" description="Polar residues" evidence="4">
    <location>
        <begin position="373"/>
        <end position="385"/>
    </location>
</feature>
<comment type="caution">
    <text evidence="7">The sequence shown here is derived from an EMBL/GenBank/DDBJ whole genome shotgun (WGS) entry which is preliminary data.</text>
</comment>
<keyword evidence="3" id="KW-0479">Metal-binding</keyword>
<comment type="similarity">
    <text evidence="3">Belongs to the TRAFAC class YlqF/YawG GTPase family. RsgA subfamily.</text>
</comment>
<dbReference type="CDD" id="cd01854">
    <property type="entry name" value="YjeQ_EngC"/>
    <property type="match status" value="1"/>
</dbReference>
<dbReference type="SUPFAM" id="SSF50249">
    <property type="entry name" value="Nucleic acid-binding proteins"/>
    <property type="match status" value="1"/>
</dbReference>
<evidence type="ECO:0000259" key="6">
    <source>
        <dbReference type="PROSITE" id="PS51721"/>
    </source>
</evidence>
<feature type="compositionally biased region" description="Low complexity" evidence="4">
    <location>
        <begin position="363"/>
        <end position="372"/>
    </location>
</feature>
<keyword evidence="3" id="KW-0963">Cytoplasm</keyword>
<dbReference type="InterPro" id="IPR012340">
    <property type="entry name" value="NA-bd_OB-fold"/>
</dbReference>
<dbReference type="PANTHER" id="PTHR32120:SF11">
    <property type="entry name" value="SMALL RIBOSOMAL SUBUNIT BIOGENESIS GTPASE RSGA 1, MITOCHONDRIAL-RELATED"/>
    <property type="match status" value="1"/>
</dbReference>
<dbReference type="PANTHER" id="PTHR32120">
    <property type="entry name" value="SMALL RIBOSOMAL SUBUNIT BIOGENESIS GTPASE RSGA"/>
    <property type="match status" value="1"/>
</dbReference>
<dbReference type="SUPFAM" id="SSF52540">
    <property type="entry name" value="P-loop containing nucleoside triphosphate hydrolases"/>
    <property type="match status" value="1"/>
</dbReference>
<feature type="binding site" evidence="3">
    <location>
        <position position="329"/>
    </location>
    <ligand>
        <name>Zn(2+)</name>
        <dbReference type="ChEBI" id="CHEBI:29105"/>
    </ligand>
</feature>
<dbReference type="Gene3D" id="2.40.50.140">
    <property type="entry name" value="Nucleic acid-binding proteins"/>
    <property type="match status" value="1"/>
</dbReference>
<feature type="compositionally biased region" description="Basic residues" evidence="4">
    <location>
        <begin position="390"/>
        <end position="402"/>
    </location>
</feature>
<feature type="region of interest" description="Disordered" evidence="4">
    <location>
        <begin position="363"/>
        <end position="406"/>
    </location>
</feature>
<dbReference type="EC" id="3.6.1.-" evidence="3"/>
<sequence length="416" mass="46151">MSLNSPSIVGTVIAVQANFYQVRLDPEASIDGQNAPLADSPILLCTRRTRLKKIGQQVMVGDRVVVDEPDWTDRRGAISEVFPRQTELNRPPVANADRILLVFALAEPDLDPASLTRFLVKAESTGLEVSLCLNKCDLVTPDELEQWRDRLSGWGYEPMFISVRSGVGVKEAPAKGKNEVYESEPAIHGLVDKIQPSMLSSEDNPQIPNSVKPLHPLKPLHSPLPNFLLGHLQGKITVICGPSGVGKSSLINQLIPALNLRVNAVSGKLGRGRHTTRHVELFELPGGGLLADTPGFNQPALECDPSELAQYFPEARQRLALGSCQFSDCSHRDEPNCVVRGGWERYGYYLNFLEEAIVRQQQEQNSSSAEASLKQQTKSDGTQQYEPKLQTKKYRRSSRRLQHQSLQDMCQDLDEL</sequence>
<gene>
    <name evidence="3 7" type="primary">rsgA</name>
    <name evidence="7" type="ORF">E5S67_04859</name>
</gene>
<dbReference type="PROSITE" id="PS51721">
    <property type="entry name" value="G_CP"/>
    <property type="match status" value="1"/>
</dbReference>
<dbReference type="InterPro" id="IPR030378">
    <property type="entry name" value="G_CP_dom"/>
</dbReference>
<dbReference type="InterPro" id="IPR010914">
    <property type="entry name" value="RsgA_GTPase_dom"/>
</dbReference>
<keyword evidence="3 7" id="KW-0378">Hydrolase</keyword>
<comment type="function">
    <text evidence="3">One of several proteins that assist in the late maturation steps of the functional core of the 30S ribosomal subunit. Helps release RbfA from mature subunits. May play a role in the assembly of ribosomal proteins into the subunit. Circularly permuted GTPase that catalyzes slow GTP hydrolysis, GTPase activity is stimulated by the 30S ribosomal subunit.</text>
</comment>
<evidence type="ECO:0000256" key="1">
    <source>
        <dbReference type="ARBA" id="ARBA00022741"/>
    </source>
</evidence>
<organism evidence="7 8">
    <name type="scientific">Microcoleus asticus IPMA8</name>
    <dbReference type="NCBI Taxonomy" id="2563858"/>
    <lineage>
        <taxon>Bacteria</taxon>
        <taxon>Bacillati</taxon>
        <taxon>Cyanobacteriota</taxon>
        <taxon>Cyanophyceae</taxon>
        <taxon>Oscillatoriophycideae</taxon>
        <taxon>Oscillatoriales</taxon>
        <taxon>Microcoleaceae</taxon>
        <taxon>Microcoleus</taxon>
        <taxon>Microcoleus asticus</taxon>
    </lineage>
</organism>
<evidence type="ECO:0000256" key="4">
    <source>
        <dbReference type="SAM" id="MobiDB-lite"/>
    </source>
</evidence>
<feature type="binding site" evidence="3">
    <location>
        <position position="324"/>
    </location>
    <ligand>
        <name>Zn(2+)</name>
        <dbReference type="ChEBI" id="CHEBI:29105"/>
    </ligand>
</feature>
<keyword evidence="3" id="KW-0862">Zinc</keyword>
<feature type="binding site" evidence="3">
    <location>
        <begin position="241"/>
        <end position="249"/>
    </location>
    <ligand>
        <name>GTP</name>
        <dbReference type="ChEBI" id="CHEBI:37565"/>
    </ligand>
</feature>
<keyword evidence="3" id="KW-0690">Ribosome biogenesis</keyword>
<dbReference type="RefSeq" id="WP_172190927.1">
    <property type="nucleotide sequence ID" value="NZ_CAWPPK010000016.1"/>
</dbReference>
<keyword evidence="3" id="KW-0699">rRNA-binding</keyword>
<protein>
    <recommendedName>
        <fullName evidence="3">Small ribosomal subunit biogenesis GTPase RsgA</fullName>
        <ecNumber evidence="3">3.6.1.-</ecNumber>
    </recommendedName>
</protein>
<keyword evidence="3" id="KW-0694">RNA-binding</keyword>
<dbReference type="NCBIfam" id="TIGR00157">
    <property type="entry name" value="ribosome small subunit-dependent GTPase A"/>
    <property type="match status" value="1"/>
</dbReference>
<name>A0ABX2D373_9CYAN</name>
<keyword evidence="2 3" id="KW-0342">GTP-binding</keyword>
<dbReference type="Gene3D" id="1.10.40.50">
    <property type="entry name" value="Probable gtpase engc, domain 3"/>
    <property type="match status" value="1"/>
</dbReference>
<comment type="subcellular location">
    <subcellularLocation>
        <location evidence="3">Cytoplasm</location>
    </subcellularLocation>
</comment>
<dbReference type="EMBL" id="SRRZ01000112">
    <property type="protein sequence ID" value="NQE37091.1"/>
    <property type="molecule type" value="Genomic_DNA"/>
</dbReference>
<dbReference type="HAMAP" id="MF_01820">
    <property type="entry name" value="GTPase_RsgA"/>
    <property type="match status" value="1"/>
</dbReference>
<dbReference type="PROSITE" id="PS50936">
    <property type="entry name" value="ENGC_GTPASE"/>
    <property type="match status" value="1"/>
</dbReference>
<feature type="domain" description="CP-type G" evidence="6">
    <location>
        <begin position="85"/>
        <end position="299"/>
    </location>
</feature>
<evidence type="ECO:0000313" key="8">
    <source>
        <dbReference type="Proteomes" id="UP000702425"/>
    </source>
</evidence>
<evidence type="ECO:0000313" key="7">
    <source>
        <dbReference type="EMBL" id="NQE37091.1"/>
    </source>
</evidence>
<dbReference type="InterPro" id="IPR027417">
    <property type="entry name" value="P-loop_NTPase"/>
</dbReference>
<dbReference type="Pfam" id="PF03193">
    <property type="entry name" value="RsgA_GTPase"/>
    <property type="match status" value="2"/>
</dbReference>
<reference evidence="7 8" key="1">
    <citation type="journal article" date="2020" name="Sci. Rep.">
        <title>A novel cyanobacterial geosmin producer, revising GeoA distribution and dispersion patterns in Bacteria.</title>
        <authorList>
            <person name="Churro C."/>
            <person name="Semedo-Aguiar A.P."/>
            <person name="Silva A.D."/>
            <person name="Pereira-Leal J.B."/>
            <person name="Leite R.B."/>
        </authorList>
    </citation>
    <scope>NUCLEOTIDE SEQUENCE [LARGE SCALE GENOMIC DNA]</scope>
    <source>
        <strain evidence="7 8">IPMA8</strain>
    </source>
</reference>
<keyword evidence="8" id="KW-1185">Reference proteome</keyword>
<feature type="binding site" evidence="3">
    <location>
        <begin position="134"/>
        <end position="137"/>
    </location>
    <ligand>
        <name>GTP</name>
        <dbReference type="ChEBI" id="CHEBI:37565"/>
    </ligand>
</feature>
<dbReference type="GO" id="GO:0016787">
    <property type="term" value="F:hydrolase activity"/>
    <property type="evidence" value="ECO:0007669"/>
    <property type="project" value="UniProtKB-KW"/>
</dbReference>
<accession>A0ABX2D373</accession>
<evidence type="ECO:0000256" key="2">
    <source>
        <dbReference type="ARBA" id="ARBA00023134"/>
    </source>
</evidence>
<dbReference type="Proteomes" id="UP000702425">
    <property type="component" value="Unassembled WGS sequence"/>
</dbReference>
<proteinExistence type="inferred from homology"/>
<dbReference type="InterPro" id="IPR004881">
    <property type="entry name" value="Ribosome_biogen_GTPase_RsgA"/>
</dbReference>
<keyword evidence="1 3" id="KW-0547">Nucleotide-binding</keyword>
<evidence type="ECO:0000259" key="5">
    <source>
        <dbReference type="PROSITE" id="PS50936"/>
    </source>
</evidence>
<feature type="binding site" evidence="3">
    <location>
        <position position="337"/>
    </location>
    <ligand>
        <name>Zn(2+)</name>
        <dbReference type="ChEBI" id="CHEBI:29105"/>
    </ligand>
</feature>
<comment type="subunit">
    <text evidence="3">Monomer. Associates with 30S ribosomal subunit, binds 16S rRNA.</text>
</comment>
<comment type="cofactor">
    <cofactor evidence="3">
        <name>Zn(2+)</name>
        <dbReference type="ChEBI" id="CHEBI:29105"/>
    </cofactor>
    <text evidence="3">Binds 1 zinc ion per subunit.</text>
</comment>
<dbReference type="Gene3D" id="3.40.50.300">
    <property type="entry name" value="P-loop containing nucleotide triphosphate hydrolases"/>
    <property type="match status" value="1"/>
</dbReference>
<feature type="domain" description="EngC GTPase" evidence="5">
    <location>
        <begin position="94"/>
        <end position="297"/>
    </location>
</feature>
<evidence type="ECO:0000256" key="3">
    <source>
        <dbReference type="HAMAP-Rule" id="MF_01820"/>
    </source>
</evidence>
<feature type="binding site" evidence="3">
    <location>
        <position position="331"/>
    </location>
    <ligand>
        <name>Zn(2+)</name>
        <dbReference type="ChEBI" id="CHEBI:29105"/>
    </ligand>
</feature>